<evidence type="ECO:0000313" key="3">
    <source>
        <dbReference type="Proteomes" id="UP000007993"/>
    </source>
</evidence>
<dbReference type="PATRIC" id="fig|993517.3.peg.391"/>
<evidence type="ECO:0000313" key="2">
    <source>
        <dbReference type="EMBL" id="EKK04324.1"/>
    </source>
</evidence>
<sequence>MRAVLRLVLDVRGNRGERQSADMYGLRGRRRTEGGEDDGKTFDKSPQTGPAWNSDRFLADASGFDVGAVICGNRG</sequence>
<gene>
    <name evidence="2" type="ORF">RBSH_00356</name>
</gene>
<feature type="compositionally biased region" description="Basic and acidic residues" evidence="1">
    <location>
        <begin position="31"/>
        <end position="43"/>
    </location>
</feature>
<dbReference type="Proteomes" id="UP000007993">
    <property type="component" value="Unassembled WGS sequence"/>
</dbReference>
<organism evidence="2 3">
    <name type="scientific">Rhodopirellula baltica SH28</name>
    <dbReference type="NCBI Taxonomy" id="993517"/>
    <lineage>
        <taxon>Bacteria</taxon>
        <taxon>Pseudomonadati</taxon>
        <taxon>Planctomycetota</taxon>
        <taxon>Planctomycetia</taxon>
        <taxon>Pirellulales</taxon>
        <taxon>Pirellulaceae</taxon>
        <taxon>Rhodopirellula</taxon>
    </lineage>
</organism>
<feature type="region of interest" description="Disordered" evidence="1">
    <location>
        <begin position="29"/>
        <end position="53"/>
    </location>
</feature>
<dbReference type="AlphaFoldDB" id="K5DN79"/>
<evidence type="ECO:0000256" key="1">
    <source>
        <dbReference type="SAM" id="MobiDB-lite"/>
    </source>
</evidence>
<proteinExistence type="predicted"/>
<dbReference type="EMBL" id="AMCW01000010">
    <property type="protein sequence ID" value="EKK04324.1"/>
    <property type="molecule type" value="Genomic_DNA"/>
</dbReference>
<reference evidence="2 3" key="1">
    <citation type="journal article" date="2013" name="Mar. Genomics">
        <title>Expression of sulfatases in Rhodopirellula baltica and the diversity of sulfatases in the genus Rhodopirellula.</title>
        <authorList>
            <person name="Wegner C.E."/>
            <person name="Richter-Heitmann T."/>
            <person name="Klindworth A."/>
            <person name="Klockow C."/>
            <person name="Richter M."/>
            <person name="Achstetter T."/>
            <person name="Glockner F.O."/>
            <person name="Harder J."/>
        </authorList>
    </citation>
    <scope>NUCLEOTIDE SEQUENCE [LARGE SCALE GENOMIC DNA]</scope>
    <source>
        <strain evidence="2 3">SH28</strain>
    </source>
</reference>
<protein>
    <submittedName>
        <fullName evidence="2">Uncharacterized protein</fullName>
    </submittedName>
</protein>
<comment type="caution">
    <text evidence="2">The sequence shown here is derived from an EMBL/GenBank/DDBJ whole genome shotgun (WGS) entry which is preliminary data.</text>
</comment>
<name>K5DN79_RHOBT</name>
<accession>K5DN79</accession>